<dbReference type="PANTHER" id="PTHR43090:SF2">
    <property type="entry name" value="1-(5-PHOSPHORIBOSYL)-5-[(5-PHOSPHORIBOSYLAMINO)METHYLIDENEAMINO] IMIDAZOLE-4-CARBOXAMIDE ISOMERASE"/>
    <property type="match status" value="1"/>
</dbReference>
<protein>
    <recommendedName>
        <fullName evidence="9 11">1-(5-phosphoribosyl)-5-[(5-phosphoribosylamino)methylideneamino] imidazole-4-carboxamide isomerase</fullName>
        <ecNumber evidence="9 11">5.3.1.16</ecNumber>
    </recommendedName>
    <alternativeName>
        <fullName evidence="9">Phosphoribosylformimino-5-aminoimidazole carboxamide ribotide isomerase</fullName>
    </alternativeName>
</protein>
<dbReference type="Gene3D" id="3.20.20.70">
    <property type="entry name" value="Aldolase class I"/>
    <property type="match status" value="1"/>
</dbReference>
<comment type="similarity">
    <text evidence="4 9 10">Belongs to the HisA/HisF family.</text>
</comment>
<evidence type="ECO:0000256" key="1">
    <source>
        <dbReference type="ARBA" id="ARBA00000901"/>
    </source>
</evidence>
<evidence type="ECO:0000256" key="10">
    <source>
        <dbReference type="RuleBase" id="RU003657"/>
    </source>
</evidence>
<dbReference type="InterPro" id="IPR006062">
    <property type="entry name" value="His_biosynth"/>
</dbReference>
<dbReference type="Proteomes" id="UP000317648">
    <property type="component" value="Chromosome"/>
</dbReference>
<keyword evidence="7 9" id="KW-0368">Histidine biosynthesis</keyword>
<dbReference type="KEGG" id="lcre:Pla8534_63770"/>
<evidence type="ECO:0000256" key="2">
    <source>
        <dbReference type="ARBA" id="ARBA00004496"/>
    </source>
</evidence>
<comment type="catalytic activity">
    <reaction evidence="1 9 11">
        <text>1-(5-phospho-beta-D-ribosyl)-5-[(5-phospho-beta-D-ribosylamino)methylideneamino]imidazole-4-carboxamide = 5-[(5-phospho-1-deoxy-D-ribulos-1-ylimino)methylamino]-1-(5-phospho-beta-D-ribosyl)imidazole-4-carboxamide</text>
        <dbReference type="Rhea" id="RHEA:15469"/>
        <dbReference type="ChEBI" id="CHEBI:58435"/>
        <dbReference type="ChEBI" id="CHEBI:58525"/>
        <dbReference type="EC" id="5.3.1.16"/>
    </reaction>
</comment>
<evidence type="ECO:0000256" key="5">
    <source>
        <dbReference type="ARBA" id="ARBA00022490"/>
    </source>
</evidence>
<evidence type="ECO:0000256" key="4">
    <source>
        <dbReference type="ARBA" id="ARBA00009667"/>
    </source>
</evidence>
<keyword evidence="5 9" id="KW-0963">Cytoplasm</keyword>
<comment type="subcellular location">
    <subcellularLocation>
        <location evidence="2 9 11">Cytoplasm</location>
    </subcellularLocation>
</comment>
<dbReference type="EMBL" id="CP036433">
    <property type="protein sequence ID" value="QDU98508.1"/>
    <property type="molecule type" value="Genomic_DNA"/>
</dbReference>
<evidence type="ECO:0000313" key="12">
    <source>
        <dbReference type="EMBL" id="QDU98508.1"/>
    </source>
</evidence>
<dbReference type="Pfam" id="PF00977">
    <property type="entry name" value="His_biosynth"/>
    <property type="match status" value="1"/>
</dbReference>
<dbReference type="InterPro" id="IPR023016">
    <property type="entry name" value="HisA/PriA"/>
</dbReference>
<feature type="active site" description="Proton acceptor" evidence="9">
    <location>
        <position position="8"/>
    </location>
</feature>
<dbReference type="InterPro" id="IPR013785">
    <property type="entry name" value="Aldolase_TIM"/>
</dbReference>
<evidence type="ECO:0000256" key="11">
    <source>
        <dbReference type="RuleBase" id="RU003658"/>
    </source>
</evidence>
<accession>A0A518E346</accession>
<comment type="pathway">
    <text evidence="3 9 11">Amino-acid biosynthesis; L-histidine biosynthesis; L-histidine from 5-phospho-alpha-D-ribose 1-diphosphate: step 4/9.</text>
</comment>
<dbReference type="CDD" id="cd04732">
    <property type="entry name" value="HisA"/>
    <property type="match status" value="1"/>
</dbReference>
<dbReference type="OrthoDB" id="9781903at2"/>
<dbReference type="SUPFAM" id="SSF51366">
    <property type="entry name" value="Ribulose-phoshate binding barrel"/>
    <property type="match status" value="1"/>
</dbReference>
<dbReference type="AlphaFoldDB" id="A0A518E346"/>
<dbReference type="PANTHER" id="PTHR43090">
    <property type="entry name" value="1-(5-PHOSPHORIBOSYL)-5-[(5-PHOSPHORIBOSYLAMINO)METHYLIDENEAMINO] IMIDAZOLE-4-CARBOXAMIDE ISOMERASE"/>
    <property type="match status" value="1"/>
</dbReference>
<dbReference type="InterPro" id="IPR011060">
    <property type="entry name" value="RibuloseP-bd_barrel"/>
</dbReference>
<dbReference type="GO" id="GO:0003949">
    <property type="term" value="F:1-(5-phosphoribosyl)-5-[(5-phosphoribosylamino)methylideneamino]imidazole-4-carboxamide isomerase activity"/>
    <property type="evidence" value="ECO:0007669"/>
    <property type="project" value="UniProtKB-UniRule"/>
</dbReference>
<name>A0A518E346_9BACT</name>
<dbReference type="UniPathway" id="UPA00031">
    <property type="reaction ID" value="UER00009"/>
</dbReference>
<reference evidence="12 13" key="1">
    <citation type="submission" date="2019-02" db="EMBL/GenBank/DDBJ databases">
        <title>Deep-cultivation of Planctomycetes and their phenomic and genomic characterization uncovers novel biology.</title>
        <authorList>
            <person name="Wiegand S."/>
            <person name="Jogler M."/>
            <person name="Boedeker C."/>
            <person name="Pinto D."/>
            <person name="Vollmers J."/>
            <person name="Rivas-Marin E."/>
            <person name="Kohn T."/>
            <person name="Peeters S.H."/>
            <person name="Heuer A."/>
            <person name="Rast P."/>
            <person name="Oberbeckmann S."/>
            <person name="Bunk B."/>
            <person name="Jeske O."/>
            <person name="Meyerdierks A."/>
            <person name="Storesund J.E."/>
            <person name="Kallscheuer N."/>
            <person name="Luecker S."/>
            <person name="Lage O.M."/>
            <person name="Pohl T."/>
            <person name="Merkel B.J."/>
            <person name="Hornburger P."/>
            <person name="Mueller R.-W."/>
            <person name="Bruemmer F."/>
            <person name="Labrenz M."/>
            <person name="Spormann A.M."/>
            <person name="Op den Camp H."/>
            <person name="Overmann J."/>
            <person name="Amann R."/>
            <person name="Jetten M.S.M."/>
            <person name="Mascher T."/>
            <person name="Medema M.H."/>
            <person name="Devos D.P."/>
            <person name="Kaster A.-K."/>
            <person name="Ovreas L."/>
            <person name="Rohde M."/>
            <person name="Galperin M.Y."/>
            <person name="Jogler C."/>
        </authorList>
    </citation>
    <scope>NUCLEOTIDE SEQUENCE [LARGE SCALE GENOMIC DNA]</scope>
    <source>
        <strain evidence="12 13">Pla85_3_4</strain>
    </source>
</reference>
<evidence type="ECO:0000256" key="6">
    <source>
        <dbReference type="ARBA" id="ARBA00022605"/>
    </source>
</evidence>
<keyword evidence="8 9" id="KW-0413">Isomerase</keyword>
<dbReference type="EC" id="5.3.1.16" evidence="9 11"/>
<dbReference type="NCBIfam" id="TIGR00007">
    <property type="entry name" value="1-(5-phosphoribosyl)-5-[(5-phosphoribosylamino)methylideneamino]imidazole-4-carboxamide isomerase"/>
    <property type="match status" value="1"/>
</dbReference>
<sequence length="245" mass="25897">MEIWPAIDLRGGKCVRLAQGDYNRETVFGENPVEMAVKFVEQGARHLHLVDLDGARDGKRVNNAAVAAIVSAIDIPCELGGGVRDEQAIEELLALGLSRLVIGTRALKDPDWFVEMCRKYPGQLSAGIDARNGKVATEGWLETSDTPAVLLAQKYAGEPIASIIYTDIAKDGMMAGPNLEAMVEMRGATAIPVIASGGVTTNDDVERLAAAGMHGAIIGRALYEGTITLPSALAAAARGDEQASR</sequence>
<keyword evidence="13" id="KW-1185">Reference proteome</keyword>
<evidence type="ECO:0000313" key="13">
    <source>
        <dbReference type="Proteomes" id="UP000317648"/>
    </source>
</evidence>
<dbReference type="GO" id="GO:0000105">
    <property type="term" value="P:L-histidine biosynthetic process"/>
    <property type="evidence" value="ECO:0007669"/>
    <property type="project" value="UniProtKB-UniRule"/>
</dbReference>
<dbReference type="InterPro" id="IPR044524">
    <property type="entry name" value="Isoase_HisA-like"/>
</dbReference>
<evidence type="ECO:0000256" key="3">
    <source>
        <dbReference type="ARBA" id="ARBA00005133"/>
    </source>
</evidence>
<dbReference type="GO" id="GO:0000162">
    <property type="term" value="P:L-tryptophan biosynthetic process"/>
    <property type="evidence" value="ECO:0007669"/>
    <property type="project" value="TreeGrafter"/>
</dbReference>
<dbReference type="FunFam" id="3.20.20.70:FF:000009">
    <property type="entry name" value="1-(5-phosphoribosyl)-5-[(5-phosphoribosylamino)methylideneamino] imidazole-4-carboxamide isomerase"/>
    <property type="match status" value="1"/>
</dbReference>
<evidence type="ECO:0000256" key="7">
    <source>
        <dbReference type="ARBA" id="ARBA00023102"/>
    </source>
</evidence>
<keyword evidence="6 9" id="KW-0028">Amino-acid biosynthesis</keyword>
<dbReference type="GO" id="GO:0005737">
    <property type="term" value="C:cytoplasm"/>
    <property type="evidence" value="ECO:0007669"/>
    <property type="project" value="UniProtKB-SubCell"/>
</dbReference>
<organism evidence="12 13">
    <name type="scientific">Lignipirellula cremea</name>
    <dbReference type="NCBI Taxonomy" id="2528010"/>
    <lineage>
        <taxon>Bacteria</taxon>
        <taxon>Pseudomonadati</taxon>
        <taxon>Planctomycetota</taxon>
        <taxon>Planctomycetia</taxon>
        <taxon>Pirellulales</taxon>
        <taxon>Pirellulaceae</taxon>
        <taxon>Lignipirellula</taxon>
    </lineage>
</organism>
<dbReference type="HAMAP" id="MF_01014">
    <property type="entry name" value="HisA"/>
    <property type="match status" value="1"/>
</dbReference>
<proteinExistence type="inferred from homology"/>
<feature type="active site" description="Proton donor" evidence="9">
    <location>
        <position position="129"/>
    </location>
</feature>
<evidence type="ECO:0000256" key="9">
    <source>
        <dbReference type="HAMAP-Rule" id="MF_01014"/>
    </source>
</evidence>
<dbReference type="RefSeq" id="WP_145057822.1">
    <property type="nucleotide sequence ID" value="NZ_CP036433.1"/>
</dbReference>
<dbReference type="InterPro" id="IPR006063">
    <property type="entry name" value="HisA_bact_arch"/>
</dbReference>
<gene>
    <name evidence="9 12" type="primary">hisA</name>
    <name evidence="12" type="ORF">Pla8534_63770</name>
</gene>
<evidence type="ECO:0000256" key="8">
    <source>
        <dbReference type="ARBA" id="ARBA00023235"/>
    </source>
</evidence>